<gene>
    <name evidence="2" type="ORF">TCLT_LOCUS10748</name>
</gene>
<dbReference type="Pfam" id="PF01683">
    <property type="entry name" value="EB"/>
    <property type="match status" value="1"/>
</dbReference>
<dbReference type="WBParaSite" id="TCLT_0001076601-mRNA-1">
    <property type="protein sequence ID" value="TCLT_0001076601-mRNA-1"/>
    <property type="gene ID" value="TCLT_0001076601"/>
</dbReference>
<dbReference type="PANTHER" id="PTHR39069:SF1">
    <property type="entry name" value="ECDYSONE-INDUCIBLE GENE E1, ISOFORM A"/>
    <property type="match status" value="1"/>
</dbReference>
<dbReference type="OrthoDB" id="504708at2759"/>
<dbReference type="PANTHER" id="PTHR39069">
    <property type="entry name" value="ECDYSONE-INDUCIBLE GENE E1, ISOFORM A"/>
    <property type="match status" value="1"/>
</dbReference>
<accession>A0A0N5DC47</accession>
<dbReference type="EMBL" id="UYYF01005327">
    <property type="protein sequence ID" value="VDN08464.1"/>
    <property type="molecule type" value="Genomic_DNA"/>
</dbReference>
<dbReference type="InterPro" id="IPR009030">
    <property type="entry name" value="Growth_fac_rcpt_cys_sf"/>
</dbReference>
<evidence type="ECO:0000313" key="4">
    <source>
        <dbReference type="WBParaSite" id="TCLT_0001076601-mRNA-1"/>
    </source>
</evidence>
<feature type="domain" description="EB" evidence="1">
    <location>
        <begin position="89"/>
        <end position="142"/>
    </location>
</feature>
<dbReference type="SUPFAM" id="SSF57184">
    <property type="entry name" value="Growth factor receptor domain"/>
    <property type="match status" value="1"/>
</dbReference>
<organism evidence="4">
    <name type="scientific">Thelazia callipaeda</name>
    <name type="common">Oriental eyeworm</name>
    <name type="synonym">Parasitic nematode</name>
    <dbReference type="NCBI Taxonomy" id="103827"/>
    <lineage>
        <taxon>Eukaryota</taxon>
        <taxon>Metazoa</taxon>
        <taxon>Ecdysozoa</taxon>
        <taxon>Nematoda</taxon>
        <taxon>Chromadorea</taxon>
        <taxon>Rhabditida</taxon>
        <taxon>Spirurina</taxon>
        <taxon>Spiruromorpha</taxon>
        <taxon>Thelazioidea</taxon>
        <taxon>Thelaziidae</taxon>
        <taxon>Thelazia</taxon>
    </lineage>
</organism>
<evidence type="ECO:0000313" key="3">
    <source>
        <dbReference type="Proteomes" id="UP000276776"/>
    </source>
</evidence>
<reference evidence="2 3" key="2">
    <citation type="submission" date="2018-11" db="EMBL/GenBank/DDBJ databases">
        <authorList>
            <consortium name="Pathogen Informatics"/>
        </authorList>
    </citation>
    <scope>NUCLEOTIDE SEQUENCE [LARGE SCALE GENOMIC DNA]</scope>
</reference>
<sequence length="156" mass="16927">MQSLAVKTSIGGNVGDIGAFCRSDISYLTCQSPNSFCANNVCTCAPFFELVNDECVMKPSKTLSMECKTWKECEEEGEYCRSSSGKCECLSNYFVLGGKCRPVIYPGQIGCEDSRQCAKAYPGAFCTGQNKCQCPDGLQAAAFTCLQGQLAYDLIF</sequence>
<dbReference type="Proteomes" id="UP000276776">
    <property type="component" value="Unassembled WGS sequence"/>
</dbReference>
<protein>
    <submittedName>
        <fullName evidence="4">EB domain-containing protein</fullName>
    </submittedName>
</protein>
<evidence type="ECO:0000313" key="2">
    <source>
        <dbReference type="EMBL" id="VDN08464.1"/>
    </source>
</evidence>
<reference evidence="4" key="1">
    <citation type="submission" date="2017-02" db="UniProtKB">
        <authorList>
            <consortium name="WormBaseParasite"/>
        </authorList>
    </citation>
    <scope>IDENTIFICATION</scope>
</reference>
<dbReference type="InterPro" id="IPR006149">
    <property type="entry name" value="EB_dom"/>
</dbReference>
<dbReference type="STRING" id="103827.A0A0N5DC47"/>
<keyword evidence="3" id="KW-1185">Reference proteome</keyword>
<evidence type="ECO:0000259" key="1">
    <source>
        <dbReference type="Pfam" id="PF01683"/>
    </source>
</evidence>
<proteinExistence type="predicted"/>
<dbReference type="AlphaFoldDB" id="A0A0N5DC47"/>
<name>A0A0N5DC47_THECL</name>